<accession>A0A8C2VB60</accession>
<feature type="region of interest" description="Disordered" evidence="5">
    <location>
        <begin position="204"/>
        <end position="307"/>
    </location>
</feature>
<evidence type="ECO:0000256" key="2">
    <source>
        <dbReference type="ARBA" id="ARBA00023054"/>
    </source>
</evidence>
<keyword evidence="8" id="KW-1185">Reference proteome</keyword>
<feature type="coiled-coil region" evidence="4">
    <location>
        <begin position="2"/>
        <end position="65"/>
    </location>
</feature>
<dbReference type="Proteomes" id="UP000694398">
    <property type="component" value="Unassembled WGS sequence"/>
</dbReference>
<dbReference type="SUPFAM" id="SSF47576">
    <property type="entry name" value="Calponin-homology domain, CH-domain"/>
    <property type="match status" value="1"/>
</dbReference>
<dbReference type="PANTHER" id="PTHR23167:SF52">
    <property type="entry name" value="SMOOTHELIN"/>
    <property type="match status" value="1"/>
</dbReference>
<gene>
    <name evidence="7" type="primary">SMTN</name>
</gene>
<evidence type="ECO:0000313" key="8">
    <source>
        <dbReference type="Proteomes" id="UP000694398"/>
    </source>
</evidence>
<dbReference type="GeneTree" id="ENSGT00940000161655"/>
<comment type="similarity">
    <text evidence="3">Belongs to the smoothelin family.</text>
</comment>
<reference evidence="7" key="1">
    <citation type="submission" date="2025-08" db="UniProtKB">
        <authorList>
            <consortium name="Ensembl"/>
        </authorList>
    </citation>
    <scope>IDENTIFICATION</scope>
</reference>
<evidence type="ECO:0000256" key="5">
    <source>
        <dbReference type="SAM" id="MobiDB-lite"/>
    </source>
</evidence>
<evidence type="ECO:0000313" key="7">
    <source>
        <dbReference type="Ensembl" id="ENSCLAP00000010167.1"/>
    </source>
</evidence>
<keyword evidence="2 4" id="KW-0175">Coiled coil</keyword>
<feature type="compositionally biased region" description="Polar residues" evidence="5">
    <location>
        <begin position="124"/>
        <end position="133"/>
    </location>
</feature>
<sequence length="429" mass="46987">MAAALEEQLGQVLEELRAVAEAGRAAVTQAAEAAAAAMEPVARAAEELRVETATMSRRLDALSRQVEMLSLRLGVPLVLDLEPELEPSELFLAAADPEALFQAAEDAGTPVAHPPAFSTRRRSSTGPTHSSSLMEPEPAEPPSTAVEAANGAEQTQADKAPQGQSPLSTEELMAIEDEGVLDKMLDQSTDFEERKRIRAALRELRQRKRDGSGSTTVQTKTFSSSSSSSKKMGSIFDREDQASPRPGSLAALEKRQAEKKKELMKAQSLPKTSASQARKAMIEKLEKEGASGSPGGPRTAVQRSTSFGVPNANSIKQMLLDWCRAKTRGYEHVDIQNFSSSWSDGMAFCALVHNFFPEAFDYGQLSPQNRRQNFEVAFSSAETHADCPQLLDTEDMVRLREPDWKCVYTYIQEFYRCLVQKGLVKTKKS</sequence>
<feature type="compositionally biased region" description="Polar residues" evidence="5">
    <location>
        <begin position="152"/>
        <end position="166"/>
    </location>
</feature>
<dbReference type="Gene3D" id="1.10.418.10">
    <property type="entry name" value="Calponin-like domain"/>
    <property type="match status" value="1"/>
</dbReference>
<protein>
    <submittedName>
        <fullName evidence="7">Smoothelin</fullName>
    </submittedName>
</protein>
<feature type="compositionally biased region" description="Polar residues" evidence="5">
    <location>
        <begin position="212"/>
        <end position="222"/>
    </location>
</feature>
<dbReference type="InterPro" id="IPR001715">
    <property type="entry name" value="CH_dom"/>
</dbReference>
<dbReference type="CDD" id="cd21259">
    <property type="entry name" value="CH_SMTNB"/>
    <property type="match status" value="1"/>
</dbReference>
<proteinExistence type="inferred from homology"/>
<feature type="compositionally biased region" description="Basic and acidic residues" evidence="5">
    <location>
        <begin position="252"/>
        <end position="264"/>
    </location>
</feature>
<keyword evidence="1" id="KW-0597">Phosphoprotein</keyword>
<dbReference type="Ensembl" id="ENSCLAT00000010297.1">
    <property type="protein sequence ID" value="ENSCLAP00000010167.1"/>
    <property type="gene ID" value="ENSCLAG00000007037.1"/>
</dbReference>
<reference evidence="7" key="2">
    <citation type="submission" date="2025-09" db="UniProtKB">
        <authorList>
            <consortium name="Ensembl"/>
        </authorList>
    </citation>
    <scope>IDENTIFICATION</scope>
</reference>
<evidence type="ECO:0000259" key="6">
    <source>
        <dbReference type="PROSITE" id="PS50021"/>
    </source>
</evidence>
<organism evidence="7 8">
    <name type="scientific">Chinchilla lanigera</name>
    <name type="common">Long-tailed chinchilla</name>
    <name type="synonym">Chinchilla villidera</name>
    <dbReference type="NCBI Taxonomy" id="34839"/>
    <lineage>
        <taxon>Eukaryota</taxon>
        <taxon>Metazoa</taxon>
        <taxon>Chordata</taxon>
        <taxon>Craniata</taxon>
        <taxon>Vertebrata</taxon>
        <taxon>Euteleostomi</taxon>
        <taxon>Mammalia</taxon>
        <taxon>Eutheria</taxon>
        <taxon>Euarchontoglires</taxon>
        <taxon>Glires</taxon>
        <taxon>Rodentia</taxon>
        <taxon>Hystricomorpha</taxon>
        <taxon>Chinchillidae</taxon>
        <taxon>Chinchilla</taxon>
    </lineage>
</organism>
<dbReference type="PROSITE" id="PS50021">
    <property type="entry name" value="CH"/>
    <property type="match status" value="1"/>
</dbReference>
<evidence type="ECO:0000256" key="1">
    <source>
        <dbReference type="ARBA" id="ARBA00022553"/>
    </source>
</evidence>
<dbReference type="FunFam" id="1.10.418.10:FF:000009">
    <property type="entry name" value="smoothelin isoform X2"/>
    <property type="match status" value="1"/>
</dbReference>
<dbReference type="AlphaFoldDB" id="A0A8C2VB60"/>
<dbReference type="InterPro" id="IPR036872">
    <property type="entry name" value="CH_dom_sf"/>
</dbReference>
<dbReference type="InterPro" id="IPR050540">
    <property type="entry name" value="F-actin_Monoox_Mical"/>
</dbReference>
<feature type="region of interest" description="Disordered" evidence="5">
    <location>
        <begin position="107"/>
        <end position="166"/>
    </location>
</feature>
<dbReference type="PANTHER" id="PTHR23167">
    <property type="entry name" value="CALPONIN HOMOLOGY DOMAIN-CONTAINING PROTEIN DDB_G0272472-RELATED"/>
    <property type="match status" value="1"/>
</dbReference>
<dbReference type="Pfam" id="PF12510">
    <property type="entry name" value="Smoothelin"/>
    <property type="match status" value="1"/>
</dbReference>
<dbReference type="SMART" id="SM00033">
    <property type="entry name" value="CH"/>
    <property type="match status" value="1"/>
</dbReference>
<feature type="compositionally biased region" description="Basic and acidic residues" evidence="5">
    <location>
        <begin position="280"/>
        <end position="289"/>
    </location>
</feature>
<name>A0A8C2VB60_CHILA</name>
<evidence type="ECO:0000256" key="4">
    <source>
        <dbReference type="SAM" id="Coils"/>
    </source>
</evidence>
<dbReference type="Pfam" id="PF00307">
    <property type="entry name" value="CH"/>
    <property type="match status" value="1"/>
</dbReference>
<feature type="domain" description="Calponin-homology (CH)" evidence="6">
    <location>
        <begin position="313"/>
        <end position="419"/>
    </location>
</feature>
<dbReference type="InterPro" id="IPR022189">
    <property type="entry name" value="SMTN"/>
</dbReference>
<evidence type="ECO:0000256" key="3">
    <source>
        <dbReference type="ARBA" id="ARBA00061655"/>
    </source>
</evidence>